<sequence length="41" mass="4907">MMAQPSFYEQPTDETRKATEEYDEICRELDALYQCWEEEAG</sequence>
<dbReference type="Proteomes" id="UP000008811">
    <property type="component" value="Chromosome"/>
</dbReference>
<dbReference type="eggNOG" id="COG0488">
    <property type="taxonomic scope" value="Bacteria"/>
</dbReference>
<dbReference type="GO" id="GO:0005524">
    <property type="term" value="F:ATP binding"/>
    <property type="evidence" value="ECO:0007669"/>
    <property type="project" value="UniProtKB-KW"/>
</dbReference>
<evidence type="ECO:0000313" key="3">
    <source>
        <dbReference type="EMBL" id="ACF11900.1"/>
    </source>
</evidence>
<dbReference type="KEGG" id="cpc:Cpar_1502"/>
<dbReference type="AlphaFoldDB" id="B3QPP7"/>
<keyword evidence="2 3" id="KW-0067">ATP-binding</keyword>
<keyword evidence="1" id="KW-0547">Nucleotide-binding</keyword>
<gene>
    <name evidence="3" type="ordered locus">Cpar_1502</name>
</gene>
<organism evidence="3 4">
    <name type="scientific">Chlorobaculum parvum (strain DSM 263 / NCIMB 8327)</name>
    <name type="common">Chlorobium vibrioforme subsp. thiosulfatophilum</name>
    <dbReference type="NCBI Taxonomy" id="517417"/>
    <lineage>
        <taxon>Bacteria</taxon>
        <taxon>Pseudomonadati</taxon>
        <taxon>Chlorobiota</taxon>
        <taxon>Chlorobiia</taxon>
        <taxon>Chlorobiales</taxon>
        <taxon>Chlorobiaceae</taxon>
        <taxon>Chlorobaculum</taxon>
    </lineage>
</organism>
<protein>
    <submittedName>
        <fullName evidence="3">ABC transporter, ATP-binding protein</fullName>
    </submittedName>
</protein>
<dbReference type="Gene3D" id="1.10.287.380">
    <property type="entry name" value="Valyl-tRNA synthetase, C-terminal domain"/>
    <property type="match status" value="1"/>
</dbReference>
<reference evidence="3" key="1">
    <citation type="submission" date="2008-06" db="EMBL/GenBank/DDBJ databases">
        <title>Complete sequence of Chlorobaculum parvum NCIB 8327.</title>
        <authorList>
            <consortium name="US DOE Joint Genome Institute"/>
            <person name="Lucas S."/>
            <person name="Copeland A."/>
            <person name="Lapidus A."/>
            <person name="Glavina del Rio T."/>
            <person name="Dalin E."/>
            <person name="Tice H."/>
            <person name="Bruce D."/>
            <person name="Goodwin L."/>
            <person name="Pitluck S."/>
            <person name="Schmutz J."/>
            <person name="Larimer F."/>
            <person name="Land M."/>
            <person name="Hauser L."/>
            <person name="Kyrpides N."/>
            <person name="Mikhailova N."/>
            <person name="Zhao F."/>
            <person name="Li T."/>
            <person name="Liu Z."/>
            <person name="Overmann J."/>
            <person name="Bryant D.A."/>
            <person name="Richardson P."/>
        </authorList>
    </citation>
    <scope>NUCLEOTIDE SEQUENCE [LARGE SCALE GENOMIC DNA]</scope>
    <source>
        <strain evidence="3">NCIB 8327</strain>
    </source>
</reference>
<dbReference type="HOGENOM" id="CLU_3267594_0_0_10"/>
<name>B3QPP7_CHLP8</name>
<dbReference type="STRING" id="517417.Cpar_1502"/>
<evidence type="ECO:0000256" key="2">
    <source>
        <dbReference type="ARBA" id="ARBA00022840"/>
    </source>
</evidence>
<dbReference type="InterPro" id="IPR037118">
    <property type="entry name" value="Val-tRNA_synth_C_sf"/>
</dbReference>
<evidence type="ECO:0000313" key="4">
    <source>
        <dbReference type="Proteomes" id="UP000008811"/>
    </source>
</evidence>
<proteinExistence type="predicted"/>
<keyword evidence="4" id="KW-1185">Reference proteome</keyword>
<evidence type="ECO:0000256" key="1">
    <source>
        <dbReference type="ARBA" id="ARBA00022741"/>
    </source>
</evidence>
<dbReference type="EMBL" id="CP001099">
    <property type="protein sequence ID" value="ACF11900.1"/>
    <property type="molecule type" value="Genomic_DNA"/>
</dbReference>
<accession>B3QPP7</accession>